<feature type="transmembrane region" description="Helical" evidence="1">
    <location>
        <begin position="313"/>
        <end position="338"/>
    </location>
</feature>
<evidence type="ECO:0000313" key="2">
    <source>
        <dbReference type="EMBL" id="OGM60920.1"/>
    </source>
</evidence>
<accession>A0A1F8BAE6</accession>
<dbReference type="PANTHER" id="PTHR40278">
    <property type="entry name" value="DNA UTILIZATION PROTEIN HOFN"/>
    <property type="match status" value="1"/>
</dbReference>
<keyword evidence="1" id="KW-0472">Membrane</keyword>
<keyword evidence="1" id="KW-1133">Transmembrane helix</keyword>
<dbReference type="InterPro" id="IPR052534">
    <property type="entry name" value="Extracell_DNA_Util/SecSys_Comp"/>
</dbReference>
<evidence type="ECO:0008006" key="4">
    <source>
        <dbReference type="Google" id="ProtNLM"/>
    </source>
</evidence>
<evidence type="ECO:0000256" key="1">
    <source>
        <dbReference type="SAM" id="Phobius"/>
    </source>
</evidence>
<dbReference type="SUPFAM" id="SSF53067">
    <property type="entry name" value="Actin-like ATPase domain"/>
    <property type="match status" value="1"/>
</dbReference>
<evidence type="ECO:0000313" key="3">
    <source>
        <dbReference type="Proteomes" id="UP000179018"/>
    </source>
</evidence>
<proteinExistence type="predicted"/>
<dbReference type="Gene3D" id="3.30.420.40">
    <property type="match status" value="2"/>
</dbReference>
<name>A0A1F8BAE6_9BACT</name>
<dbReference type="PANTHER" id="PTHR40278:SF1">
    <property type="entry name" value="DNA UTILIZATION PROTEIN HOFN"/>
    <property type="match status" value="1"/>
</dbReference>
<gene>
    <name evidence="2" type="ORF">A3A75_02415</name>
</gene>
<sequence>MFRKSFISIYFLPEKLLVFQLSSNKKKVIKFASVELPAGLIKEYKVADVKGLAKVIKNVWSKFHLKEKTVGIVLPEFSTFTKFIKLPNLNISELGEAVAWQAQEFLPSQATDMIMDWRVVEKTAQGFEVMIVAVNKEILANYVTAVESAELFPLVVETPSVCLTRITQKEDRGVLTLYKNFGETLLIVSQKLKVIGTSVIHTQSDDEIVKTASRMISHYSSTSQKEISVEKVLVGGGEANEDLLQKLTPTLKLPIEKIVPLVKGLNDREQQEYLIPLSMQLTDPAEPSDPSSLNLLPAPLVEKYKRERTKLQVWSLTLTITLFVWIAFLVSIGGYLFISQQISDLKKSNSLQKQISQQRETKAKEIQEINEVSKRIIQIKNLSVLPQTILNEIEKAKPQGVRIDNYDLDLDKGEISVGGVSSDRVTLLTFKQSLETSTNVSEVTIPISSFEKEADLEFRISFKWSSLTTSQSGGKK</sequence>
<dbReference type="InterPro" id="IPR005883">
    <property type="entry name" value="PilM"/>
</dbReference>
<dbReference type="AlphaFoldDB" id="A0A1F8BAE6"/>
<organism evidence="2 3">
    <name type="scientific">Candidatus Woesebacteria bacterium RIFCSPLOWO2_01_FULL_39_10</name>
    <dbReference type="NCBI Taxonomy" id="1802516"/>
    <lineage>
        <taxon>Bacteria</taxon>
        <taxon>Candidatus Woeseibacteriota</taxon>
    </lineage>
</organism>
<dbReference type="EMBL" id="MGHC01000004">
    <property type="protein sequence ID" value="OGM60920.1"/>
    <property type="molecule type" value="Genomic_DNA"/>
</dbReference>
<dbReference type="InterPro" id="IPR043129">
    <property type="entry name" value="ATPase_NBD"/>
</dbReference>
<dbReference type="STRING" id="1802516.A3A75_02415"/>
<comment type="caution">
    <text evidence="2">The sequence shown here is derived from an EMBL/GenBank/DDBJ whole genome shotgun (WGS) entry which is preliminary data.</text>
</comment>
<protein>
    <recommendedName>
        <fullName evidence="4">SHS2 domain-containing protein</fullName>
    </recommendedName>
</protein>
<keyword evidence="1" id="KW-0812">Transmembrane</keyword>
<dbReference type="Proteomes" id="UP000179018">
    <property type="component" value="Unassembled WGS sequence"/>
</dbReference>
<dbReference type="Gene3D" id="3.30.1490.300">
    <property type="match status" value="1"/>
</dbReference>
<dbReference type="Pfam" id="PF11104">
    <property type="entry name" value="PilM_2"/>
    <property type="match status" value="1"/>
</dbReference>
<reference evidence="2 3" key="1">
    <citation type="journal article" date="2016" name="Nat. Commun.">
        <title>Thousands of microbial genomes shed light on interconnected biogeochemical processes in an aquifer system.</title>
        <authorList>
            <person name="Anantharaman K."/>
            <person name="Brown C.T."/>
            <person name="Hug L.A."/>
            <person name="Sharon I."/>
            <person name="Castelle C.J."/>
            <person name="Probst A.J."/>
            <person name="Thomas B.C."/>
            <person name="Singh A."/>
            <person name="Wilkins M.J."/>
            <person name="Karaoz U."/>
            <person name="Brodie E.L."/>
            <person name="Williams K.H."/>
            <person name="Hubbard S.S."/>
            <person name="Banfield J.F."/>
        </authorList>
    </citation>
    <scope>NUCLEOTIDE SEQUENCE [LARGE SCALE GENOMIC DNA]</scope>
</reference>